<name>A0A2Z6N0C6_TRISU</name>
<keyword evidence="2" id="KW-1185">Reference proteome</keyword>
<evidence type="ECO:0000313" key="1">
    <source>
        <dbReference type="EMBL" id="GAU37446.1"/>
    </source>
</evidence>
<dbReference type="Proteomes" id="UP000242715">
    <property type="component" value="Unassembled WGS sequence"/>
</dbReference>
<organism evidence="1 2">
    <name type="scientific">Trifolium subterraneum</name>
    <name type="common">Subterranean clover</name>
    <dbReference type="NCBI Taxonomy" id="3900"/>
    <lineage>
        <taxon>Eukaryota</taxon>
        <taxon>Viridiplantae</taxon>
        <taxon>Streptophyta</taxon>
        <taxon>Embryophyta</taxon>
        <taxon>Tracheophyta</taxon>
        <taxon>Spermatophyta</taxon>
        <taxon>Magnoliopsida</taxon>
        <taxon>eudicotyledons</taxon>
        <taxon>Gunneridae</taxon>
        <taxon>Pentapetalae</taxon>
        <taxon>rosids</taxon>
        <taxon>fabids</taxon>
        <taxon>Fabales</taxon>
        <taxon>Fabaceae</taxon>
        <taxon>Papilionoideae</taxon>
        <taxon>50 kb inversion clade</taxon>
        <taxon>NPAAA clade</taxon>
        <taxon>Hologalegina</taxon>
        <taxon>IRL clade</taxon>
        <taxon>Trifolieae</taxon>
        <taxon>Trifolium</taxon>
    </lineage>
</organism>
<accession>A0A2Z6N0C6</accession>
<proteinExistence type="predicted"/>
<gene>
    <name evidence="1" type="ORF">TSUD_206820</name>
</gene>
<sequence length="150" mass="16547">MEQLRVWVVGDKQDRLLAPLIQSSRSYVTVIYVKVKPISGLSTPTPLSPKELEAAQHLLSGSKLSSTTQCAYLVSGLCTSLENSLLGWKVGIYSRAQHMLTHALHYIALINHIQSVVPDLEDILDCFVPIKIVVLLAKDNVYGVSPHMIL</sequence>
<evidence type="ECO:0000313" key="2">
    <source>
        <dbReference type="Proteomes" id="UP000242715"/>
    </source>
</evidence>
<protein>
    <submittedName>
        <fullName evidence="1">Uncharacterized protein</fullName>
    </submittedName>
</protein>
<reference evidence="2" key="1">
    <citation type="journal article" date="2017" name="Front. Plant Sci.">
        <title>Climate Clever Clovers: New Paradigm to Reduce the Environmental Footprint of Ruminants by Breeding Low Methanogenic Forages Utilizing Haplotype Variation.</title>
        <authorList>
            <person name="Kaur P."/>
            <person name="Appels R."/>
            <person name="Bayer P.E."/>
            <person name="Keeble-Gagnere G."/>
            <person name="Wang J."/>
            <person name="Hirakawa H."/>
            <person name="Shirasawa K."/>
            <person name="Vercoe P."/>
            <person name="Stefanova K."/>
            <person name="Durmic Z."/>
            <person name="Nichols P."/>
            <person name="Revell C."/>
            <person name="Isobe S.N."/>
            <person name="Edwards D."/>
            <person name="Erskine W."/>
        </authorList>
    </citation>
    <scope>NUCLEOTIDE SEQUENCE [LARGE SCALE GENOMIC DNA]</scope>
    <source>
        <strain evidence="2">cv. Daliak</strain>
    </source>
</reference>
<dbReference type="AlphaFoldDB" id="A0A2Z6N0C6"/>
<dbReference type="EMBL" id="DF973672">
    <property type="protein sequence ID" value="GAU37446.1"/>
    <property type="molecule type" value="Genomic_DNA"/>
</dbReference>